<evidence type="ECO:0000313" key="4">
    <source>
        <dbReference type="EMBL" id="KAG3228685.1"/>
    </source>
</evidence>
<dbReference type="PANTHER" id="PTHR46564:SF1">
    <property type="entry name" value="TRANSPOSASE"/>
    <property type="match status" value="1"/>
</dbReference>
<gene>
    <name evidence="2" type="ORF">PC117_g108</name>
    <name evidence="3" type="ORF">PC118_g343</name>
    <name evidence="4" type="ORF">PC129_g742</name>
</gene>
<dbReference type="EMBL" id="RCML01000003">
    <property type="protein sequence ID" value="KAG3000337.1"/>
    <property type="molecule type" value="Genomic_DNA"/>
</dbReference>
<protein>
    <recommendedName>
        <fullName evidence="1">Tc1-like transposase DDE domain-containing protein</fullName>
    </recommendedName>
</protein>
<evidence type="ECO:0000313" key="5">
    <source>
        <dbReference type="Proteomes" id="UP000736787"/>
    </source>
</evidence>
<accession>A0A8T1ER66</accession>
<sequence length="305" mass="33979">MSRATAYRLCKAGDPSLPARGGARASVVKCTDEIVKAMEGYLDAECMLTLTQLADKVQEEFGVELSTSTISAKLATKLITLKQPTTCNNEVNKMKRFLFAQQFVEHQAKGDYIVYYDETNYNLFCMHSQGRAAKGKLSVEDGLVLYQLQRGSIRMDVNAAFVKSIYEAVKNSETYRNFYGGKSVVTVLDNAPAHNQTETRLVEELGEHSDLVLLRLGPYSPMLNPIEGCFSVFKAKVKAFLAAHRQRMFDQGAFLSLTEARMTLLEDAANSSIRCINRHLVTSMALHCQRALADALKMEDIQYGT</sequence>
<comment type="caution">
    <text evidence="2">The sequence shown here is derived from an EMBL/GenBank/DDBJ whole genome shotgun (WGS) entry which is preliminary data.</text>
</comment>
<dbReference type="VEuPathDB" id="FungiDB:PC110_g17112"/>
<name>A0A8T1ER66_9STRA</name>
<feature type="domain" description="Tc1-like transposase DDE" evidence="1">
    <location>
        <begin position="150"/>
        <end position="239"/>
    </location>
</feature>
<dbReference type="GO" id="GO:0003676">
    <property type="term" value="F:nucleic acid binding"/>
    <property type="evidence" value="ECO:0007669"/>
    <property type="project" value="InterPro"/>
</dbReference>
<organism evidence="2 5">
    <name type="scientific">Phytophthora cactorum</name>
    <dbReference type="NCBI Taxonomy" id="29920"/>
    <lineage>
        <taxon>Eukaryota</taxon>
        <taxon>Sar</taxon>
        <taxon>Stramenopiles</taxon>
        <taxon>Oomycota</taxon>
        <taxon>Peronosporomycetes</taxon>
        <taxon>Peronosporales</taxon>
        <taxon>Peronosporaceae</taxon>
        <taxon>Phytophthora</taxon>
    </lineage>
</organism>
<dbReference type="AlphaFoldDB" id="A0A8T1ER66"/>
<dbReference type="EMBL" id="RCMV01000011">
    <property type="protein sequence ID" value="KAG3228685.1"/>
    <property type="molecule type" value="Genomic_DNA"/>
</dbReference>
<proteinExistence type="predicted"/>
<evidence type="ECO:0000313" key="3">
    <source>
        <dbReference type="EMBL" id="KAG3000337.1"/>
    </source>
</evidence>
<dbReference type="Proteomes" id="UP000697107">
    <property type="component" value="Unassembled WGS sequence"/>
</dbReference>
<dbReference type="InterPro" id="IPR038717">
    <property type="entry name" value="Tc1-like_DDE_dom"/>
</dbReference>
<dbReference type="Proteomes" id="UP000736787">
    <property type="component" value="Unassembled WGS sequence"/>
</dbReference>
<reference evidence="2" key="1">
    <citation type="submission" date="2018-10" db="EMBL/GenBank/DDBJ databases">
        <title>Effector identification in a new, highly contiguous assembly of the strawberry crown rot pathogen Phytophthora cactorum.</title>
        <authorList>
            <person name="Armitage A.D."/>
            <person name="Nellist C.F."/>
            <person name="Bates H."/>
            <person name="Vickerstaff R.J."/>
            <person name="Harrison R.J."/>
        </authorList>
    </citation>
    <scope>NUCLEOTIDE SEQUENCE</scope>
    <source>
        <strain evidence="2">4040</strain>
        <strain evidence="3">P415</strain>
        <strain evidence="4">P421</strain>
    </source>
</reference>
<dbReference type="InterPro" id="IPR036397">
    <property type="entry name" value="RNaseH_sf"/>
</dbReference>
<dbReference type="Gene3D" id="3.30.420.10">
    <property type="entry name" value="Ribonuclease H-like superfamily/Ribonuclease H"/>
    <property type="match status" value="1"/>
</dbReference>
<dbReference type="Proteomes" id="UP000760860">
    <property type="component" value="Unassembled WGS sequence"/>
</dbReference>
<dbReference type="Pfam" id="PF13358">
    <property type="entry name" value="DDE_3"/>
    <property type="match status" value="1"/>
</dbReference>
<evidence type="ECO:0000259" key="1">
    <source>
        <dbReference type="Pfam" id="PF13358"/>
    </source>
</evidence>
<dbReference type="PANTHER" id="PTHR46564">
    <property type="entry name" value="TRANSPOSASE"/>
    <property type="match status" value="1"/>
</dbReference>
<dbReference type="EMBL" id="RCMK01000001">
    <property type="protein sequence ID" value="KAG2955905.1"/>
    <property type="molecule type" value="Genomic_DNA"/>
</dbReference>
<evidence type="ECO:0000313" key="2">
    <source>
        <dbReference type="EMBL" id="KAG2955905.1"/>
    </source>
</evidence>